<dbReference type="Proteomes" id="UP000799764">
    <property type="component" value="Unassembled WGS sequence"/>
</dbReference>
<comment type="caution">
    <text evidence="2">The sequence shown here is derived from an EMBL/GenBank/DDBJ whole genome shotgun (WGS) entry which is preliminary data.</text>
</comment>
<dbReference type="EMBL" id="MU001492">
    <property type="protein sequence ID" value="KAF2451533.1"/>
    <property type="molecule type" value="Genomic_DNA"/>
</dbReference>
<name>A0A9P4PYH5_9PLEO</name>
<protein>
    <submittedName>
        <fullName evidence="2">Uncharacterized protein</fullName>
    </submittedName>
</protein>
<evidence type="ECO:0000313" key="3">
    <source>
        <dbReference type="Proteomes" id="UP000799764"/>
    </source>
</evidence>
<dbReference type="OrthoDB" id="3912456at2759"/>
<evidence type="ECO:0000313" key="2">
    <source>
        <dbReference type="EMBL" id="KAF2451533.1"/>
    </source>
</evidence>
<reference evidence="2" key="1">
    <citation type="journal article" date="2020" name="Stud. Mycol.">
        <title>101 Dothideomycetes genomes: a test case for predicting lifestyles and emergence of pathogens.</title>
        <authorList>
            <person name="Haridas S."/>
            <person name="Albert R."/>
            <person name="Binder M."/>
            <person name="Bloem J."/>
            <person name="Labutti K."/>
            <person name="Salamov A."/>
            <person name="Andreopoulos B."/>
            <person name="Baker S."/>
            <person name="Barry K."/>
            <person name="Bills G."/>
            <person name="Bluhm B."/>
            <person name="Cannon C."/>
            <person name="Castanera R."/>
            <person name="Culley D."/>
            <person name="Daum C."/>
            <person name="Ezra D."/>
            <person name="Gonzalez J."/>
            <person name="Henrissat B."/>
            <person name="Kuo A."/>
            <person name="Liang C."/>
            <person name="Lipzen A."/>
            <person name="Lutzoni F."/>
            <person name="Magnuson J."/>
            <person name="Mondo S."/>
            <person name="Nolan M."/>
            <person name="Ohm R."/>
            <person name="Pangilinan J."/>
            <person name="Park H.-J."/>
            <person name="Ramirez L."/>
            <person name="Alfaro M."/>
            <person name="Sun H."/>
            <person name="Tritt A."/>
            <person name="Yoshinaga Y."/>
            <person name="Zwiers L.-H."/>
            <person name="Turgeon B."/>
            <person name="Goodwin S."/>
            <person name="Spatafora J."/>
            <person name="Crous P."/>
            <person name="Grigoriev I."/>
        </authorList>
    </citation>
    <scope>NUCLEOTIDE SEQUENCE</scope>
    <source>
        <strain evidence="2">CBS 690.94</strain>
    </source>
</reference>
<evidence type="ECO:0000256" key="1">
    <source>
        <dbReference type="SAM" id="MobiDB-lite"/>
    </source>
</evidence>
<keyword evidence="3" id="KW-1185">Reference proteome</keyword>
<organism evidence="2 3">
    <name type="scientific">Karstenula rhodostoma CBS 690.94</name>
    <dbReference type="NCBI Taxonomy" id="1392251"/>
    <lineage>
        <taxon>Eukaryota</taxon>
        <taxon>Fungi</taxon>
        <taxon>Dikarya</taxon>
        <taxon>Ascomycota</taxon>
        <taxon>Pezizomycotina</taxon>
        <taxon>Dothideomycetes</taxon>
        <taxon>Pleosporomycetidae</taxon>
        <taxon>Pleosporales</taxon>
        <taxon>Massarineae</taxon>
        <taxon>Didymosphaeriaceae</taxon>
        <taxon>Karstenula</taxon>
    </lineage>
</organism>
<feature type="region of interest" description="Disordered" evidence="1">
    <location>
        <begin position="1"/>
        <end position="42"/>
    </location>
</feature>
<sequence length="179" mass="19723">MSKRGPSSPPVAPPQDFAFFSHAPKRSNTTKSRRFFGLSRSGTTASIAPRRASFGPESVGLNHASTTSGASNQFPDHEVLPVAQACQELKTRTVVSQNVDQSQVCKECEKWIEHMRNMIAGYDKRRGVRGNAAFKEFLEDRRECKYIAEDLGFGKSKITLGVGAKRDSGDELYGIRPLS</sequence>
<gene>
    <name evidence="2" type="ORF">P171DRAFT_426045</name>
</gene>
<accession>A0A9P4PYH5</accession>
<dbReference type="AlphaFoldDB" id="A0A9P4PYH5"/>
<proteinExistence type="predicted"/>